<feature type="domain" description="Homing endonuclease LAGLIDADG" evidence="1">
    <location>
        <begin position="203"/>
        <end position="296"/>
    </location>
</feature>
<protein>
    <recommendedName>
        <fullName evidence="1">Homing endonuclease LAGLIDADG domain-containing protein</fullName>
    </recommendedName>
</protein>
<gene>
    <name evidence="2" type="ORF">DTER00134_LOCUS3718</name>
    <name evidence="3" type="ORF">DTER00134_LOCUS3719</name>
</gene>
<dbReference type="GO" id="GO:0004519">
    <property type="term" value="F:endonuclease activity"/>
    <property type="evidence" value="ECO:0007669"/>
    <property type="project" value="InterPro"/>
</dbReference>
<dbReference type="EMBL" id="HBIP01007080">
    <property type="protein sequence ID" value="CAE0488650.1"/>
    <property type="molecule type" value="Transcribed_RNA"/>
</dbReference>
<dbReference type="InterPro" id="IPR027434">
    <property type="entry name" value="Homing_endonucl"/>
</dbReference>
<dbReference type="AlphaFoldDB" id="A0A6S8IYN6"/>
<evidence type="ECO:0000259" key="1">
    <source>
        <dbReference type="Pfam" id="PF00961"/>
    </source>
</evidence>
<dbReference type="Gene3D" id="3.10.28.10">
    <property type="entry name" value="Homing endonucleases"/>
    <property type="match status" value="1"/>
</dbReference>
<reference evidence="3" key="1">
    <citation type="submission" date="2021-01" db="EMBL/GenBank/DDBJ databases">
        <authorList>
            <person name="Corre E."/>
            <person name="Pelletier E."/>
            <person name="Niang G."/>
            <person name="Scheremetjew M."/>
            <person name="Finn R."/>
            <person name="Kale V."/>
            <person name="Holt S."/>
            <person name="Cochrane G."/>
            <person name="Meng A."/>
            <person name="Brown T."/>
            <person name="Cohen L."/>
        </authorList>
    </citation>
    <scope>NUCLEOTIDE SEQUENCE</scope>
    <source>
        <strain evidence="3">CCMP1320</strain>
    </source>
</reference>
<evidence type="ECO:0000313" key="3">
    <source>
        <dbReference type="EMBL" id="CAE0488650.1"/>
    </source>
</evidence>
<dbReference type="InterPro" id="IPR004860">
    <property type="entry name" value="LAGLIDADG_dom"/>
</dbReference>
<evidence type="ECO:0000313" key="2">
    <source>
        <dbReference type="EMBL" id="CAE0488649.1"/>
    </source>
</evidence>
<accession>A0A6S8IYN6</accession>
<dbReference type="Pfam" id="PF00961">
    <property type="entry name" value="LAGLIDADG_1"/>
    <property type="match status" value="1"/>
</dbReference>
<dbReference type="SUPFAM" id="SSF55608">
    <property type="entry name" value="Homing endonucleases"/>
    <property type="match status" value="1"/>
</dbReference>
<name>A0A6S8IYN6_DUNTE</name>
<organism evidence="3">
    <name type="scientific">Dunaliella tertiolecta</name>
    <name type="common">Green alga</name>
    <dbReference type="NCBI Taxonomy" id="3047"/>
    <lineage>
        <taxon>Eukaryota</taxon>
        <taxon>Viridiplantae</taxon>
        <taxon>Chlorophyta</taxon>
        <taxon>core chlorophytes</taxon>
        <taxon>Chlorophyceae</taxon>
        <taxon>CS clade</taxon>
        <taxon>Chlamydomonadales</taxon>
        <taxon>Dunaliellaceae</taxon>
        <taxon>Dunaliella</taxon>
    </lineage>
</organism>
<sequence>MNVNLKEIFYFMGLTQSDGGFYVLVRGVEPVFKPVFKLASLTNTNTLDQSIDFLKRIGVYSGYEEGVPSDPEIGEAGRAPSIRVQSVEGIKKIISLYQDAWFKVTGVETPLLANKQRDLKLLALTYSNITFSKEEKIDIRHSFHKESYIDQDLPTNVQTKSRAEHEEIFNIVGKSAGSAKNIIENVEKTLKPTDPAKIPCDFWLGLLDGDGGFHVACHAEKNDKNEYISYLSFSIYVTLTLELGSKSVFTDFEKALGLKPLRINDFRKTTGKNAYQVQIRDAKEVKKIIKFIDDCGGLRGDTKRSDFELMKETQNLREQGVLYKSFSGDRAYQHGIMDKLLFKIFKVGQKPRKGPKRSLTYESAMDIVKRLYK</sequence>
<dbReference type="EMBL" id="HBIP01007079">
    <property type="protein sequence ID" value="CAE0488649.1"/>
    <property type="molecule type" value="Transcribed_RNA"/>
</dbReference>
<proteinExistence type="predicted"/>